<dbReference type="OrthoDB" id="5026622at2759"/>
<reference evidence="2" key="1">
    <citation type="journal article" date="2021" name="Nat. Commun.">
        <title>Genetic determinants of endophytism in the Arabidopsis root mycobiome.</title>
        <authorList>
            <person name="Mesny F."/>
            <person name="Miyauchi S."/>
            <person name="Thiergart T."/>
            <person name="Pickel B."/>
            <person name="Atanasova L."/>
            <person name="Karlsson M."/>
            <person name="Huettel B."/>
            <person name="Barry K.W."/>
            <person name="Haridas S."/>
            <person name="Chen C."/>
            <person name="Bauer D."/>
            <person name="Andreopoulos W."/>
            <person name="Pangilinan J."/>
            <person name="LaButti K."/>
            <person name="Riley R."/>
            <person name="Lipzen A."/>
            <person name="Clum A."/>
            <person name="Drula E."/>
            <person name="Henrissat B."/>
            <person name="Kohler A."/>
            <person name="Grigoriev I.V."/>
            <person name="Martin F.M."/>
            <person name="Hacquard S."/>
        </authorList>
    </citation>
    <scope>NUCLEOTIDE SEQUENCE</scope>
    <source>
        <strain evidence="2">MPI-CAGE-AT-0147</strain>
    </source>
</reference>
<evidence type="ECO:0000313" key="3">
    <source>
        <dbReference type="Proteomes" id="UP000738349"/>
    </source>
</evidence>
<organism evidence="2 3">
    <name type="scientific">Dactylonectria macrodidyma</name>
    <dbReference type="NCBI Taxonomy" id="307937"/>
    <lineage>
        <taxon>Eukaryota</taxon>
        <taxon>Fungi</taxon>
        <taxon>Dikarya</taxon>
        <taxon>Ascomycota</taxon>
        <taxon>Pezizomycotina</taxon>
        <taxon>Sordariomycetes</taxon>
        <taxon>Hypocreomycetidae</taxon>
        <taxon>Hypocreales</taxon>
        <taxon>Nectriaceae</taxon>
        <taxon>Dactylonectria</taxon>
    </lineage>
</organism>
<evidence type="ECO:0000313" key="2">
    <source>
        <dbReference type="EMBL" id="KAH7121564.1"/>
    </source>
</evidence>
<feature type="compositionally biased region" description="Pro residues" evidence="1">
    <location>
        <begin position="1"/>
        <end position="10"/>
    </location>
</feature>
<sequence length="119" mass="12872">MEPNPNPQQPSQPVDPSARPTHQLEDVKVGDYSVQLLLSTKDHLYDAKNIETGTNSWQVIGSWDDASVQELAKMINQRQTTQNRDTSAAAGFGTAYGAGYTLKAPGSARVTSVRPQGSE</sequence>
<proteinExistence type="predicted"/>
<accession>A0A9P9IJC3</accession>
<dbReference type="AlphaFoldDB" id="A0A9P9IJC3"/>
<protein>
    <submittedName>
        <fullName evidence="2">Uncharacterized protein</fullName>
    </submittedName>
</protein>
<feature type="region of interest" description="Disordered" evidence="1">
    <location>
        <begin position="1"/>
        <end position="22"/>
    </location>
</feature>
<name>A0A9P9IJC3_9HYPO</name>
<dbReference type="EMBL" id="JAGMUV010000024">
    <property type="protein sequence ID" value="KAH7121564.1"/>
    <property type="molecule type" value="Genomic_DNA"/>
</dbReference>
<gene>
    <name evidence="2" type="ORF">EDB81DRAFT_766373</name>
</gene>
<dbReference type="Proteomes" id="UP000738349">
    <property type="component" value="Unassembled WGS sequence"/>
</dbReference>
<comment type="caution">
    <text evidence="2">The sequence shown here is derived from an EMBL/GenBank/DDBJ whole genome shotgun (WGS) entry which is preliminary data.</text>
</comment>
<keyword evidence="3" id="KW-1185">Reference proteome</keyword>
<evidence type="ECO:0000256" key="1">
    <source>
        <dbReference type="SAM" id="MobiDB-lite"/>
    </source>
</evidence>